<proteinExistence type="predicted"/>
<dbReference type="CDD" id="cd18773">
    <property type="entry name" value="PDC1_HK_sensor"/>
    <property type="match status" value="1"/>
</dbReference>
<dbReference type="InterPro" id="IPR035965">
    <property type="entry name" value="PAS-like_dom_sf"/>
</dbReference>
<dbReference type="Proteomes" id="UP000645257">
    <property type="component" value="Unassembled WGS sequence"/>
</dbReference>
<evidence type="ECO:0000259" key="2">
    <source>
        <dbReference type="PROSITE" id="PS50112"/>
    </source>
</evidence>
<accession>A0A918U9G9</accession>
<dbReference type="NCBIfam" id="TIGR00229">
    <property type="entry name" value="sensory_box"/>
    <property type="match status" value="1"/>
</dbReference>
<dbReference type="Pfam" id="PF00990">
    <property type="entry name" value="GGDEF"/>
    <property type="match status" value="1"/>
</dbReference>
<dbReference type="PROSITE" id="PS50887">
    <property type="entry name" value="GGDEF"/>
    <property type="match status" value="1"/>
</dbReference>
<dbReference type="InterPro" id="IPR000014">
    <property type="entry name" value="PAS"/>
</dbReference>
<dbReference type="PROSITE" id="PS50112">
    <property type="entry name" value="PAS"/>
    <property type="match status" value="1"/>
</dbReference>
<dbReference type="Gene3D" id="3.30.450.20">
    <property type="entry name" value="PAS domain"/>
    <property type="match status" value="2"/>
</dbReference>
<dbReference type="CDD" id="cd01948">
    <property type="entry name" value="EAL"/>
    <property type="match status" value="1"/>
</dbReference>
<dbReference type="PROSITE" id="PS50883">
    <property type="entry name" value="EAL"/>
    <property type="match status" value="1"/>
</dbReference>
<feature type="transmembrane region" description="Helical" evidence="1">
    <location>
        <begin position="262"/>
        <end position="286"/>
    </location>
</feature>
<dbReference type="PANTHER" id="PTHR44757">
    <property type="entry name" value="DIGUANYLATE CYCLASE DGCP"/>
    <property type="match status" value="1"/>
</dbReference>
<sequence length="897" mass="98533">MKLSRYLSLYLLVITLPLCLSLGWLFSVYVTDRMNRAQTDLAAMAGLVRVDLERQLQVGFAAAQSLASRRWPMRGGMAVCPDEALREQLLSLPAFSNVSLLDADGRVLCSARSVTPQAESAFRRLAFFESLRASRRAWLGPPLVSPATRDNVSYLVMPVWREGRKVGSVLLAMRLNALSLPALPERNVQIKVATRSGIELLGESAGRPLPAHWRVTPDEESSAFMQVEGRRYWRVEAPLAGKDWVVLAALPEEEVWRQIVRVFALPATVIVFGLLFSLSAGGYFVIVMDRAWKHLQRLAARLGNERTGAAVAGDPPRPVWGMPGEFGRMERLLDNVERHFQSVFNASTDGFVLCDAAMRICSVNESGAAMFGYRVDELLGQPVNQLLPESQREAHNHLARHYMADPRPRQMGLRPTLFGQHRDGRRFPVRVSLQPITTGEGSFVSATVVDLSQRLELERRIQYLSHYDMLTGLANRGLLTDRLVQSLARAQSLGRPLAVIRVYLNRFKAINDTYGHQEGDALLVEVARRLSDAAGPVRSVARLGGAEFAVLADADGGDRALAGLIDAVRRAVEDPMPAGGRRIALTAAIGIACYPADGSGAEELLKQAGFALQEARSASGGALRFYSREQEVAVRARLDMESAIREGMLAGQFAFQYQPVVDMESGRIVGAEALLRWVHPERGRISPAEMLPVAEAMGILPELEWQMRERFFREAAGWVKRFGLLSLAFNVSAGEFSRPELVEEIRGQLAESGLPPAALVLEITESALMLHPEDAALTMEALCRLGVTLAIDDFGTGYSSLSYLQSFPASRLKIDRSFVARLGHDPSARNIVSAIVSLAGNLGMAVIAEGVETELQRDRLIMLGCSLGQGYLWSPAVTAERFEAQLRQQEAGDLVSS</sequence>
<feature type="transmembrane region" description="Helical" evidence="1">
    <location>
        <begin position="6"/>
        <end position="30"/>
    </location>
</feature>
<dbReference type="AlphaFoldDB" id="A0A918U9G9"/>
<dbReference type="SMART" id="SM00052">
    <property type="entry name" value="EAL"/>
    <property type="match status" value="1"/>
</dbReference>
<dbReference type="InterPro" id="IPR001633">
    <property type="entry name" value="EAL_dom"/>
</dbReference>
<keyword evidence="1" id="KW-1133">Transmembrane helix</keyword>
<dbReference type="PANTHER" id="PTHR44757:SF2">
    <property type="entry name" value="BIOFILM ARCHITECTURE MAINTENANCE PROTEIN MBAA"/>
    <property type="match status" value="1"/>
</dbReference>
<dbReference type="SUPFAM" id="SSF55785">
    <property type="entry name" value="PYP-like sensor domain (PAS domain)"/>
    <property type="match status" value="1"/>
</dbReference>
<dbReference type="InterPro" id="IPR043128">
    <property type="entry name" value="Rev_trsase/Diguanyl_cyclase"/>
</dbReference>
<dbReference type="InterPro" id="IPR000160">
    <property type="entry name" value="GGDEF_dom"/>
</dbReference>
<dbReference type="InterPro" id="IPR052155">
    <property type="entry name" value="Biofilm_reg_signaling"/>
</dbReference>
<dbReference type="Gene3D" id="3.20.20.450">
    <property type="entry name" value="EAL domain"/>
    <property type="match status" value="1"/>
</dbReference>
<dbReference type="Pfam" id="PF00989">
    <property type="entry name" value="PAS"/>
    <property type="match status" value="1"/>
</dbReference>
<protein>
    <recommendedName>
        <fullName evidence="7">PAS domain S-box-containing protein/diguanylate cyclase (GGDEF)-like protein</fullName>
    </recommendedName>
</protein>
<evidence type="ECO:0000259" key="3">
    <source>
        <dbReference type="PROSITE" id="PS50883"/>
    </source>
</evidence>
<keyword evidence="1" id="KW-0472">Membrane</keyword>
<evidence type="ECO:0008006" key="7">
    <source>
        <dbReference type="Google" id="ProtNLM"/>
    </source>
</evidence>
<dbReference type="GO" id="GO:0006355">
    <property type="term" value="P:regulation of DNA-templated transcription"/>
    <property type="evidence" value="ECO:0007669"/>
    <property type="project" value="InterPro"/>
</dbReference>
<dbReference type="SUPFAM" id="SSF55073">
    <property type="entry name" value="Nucleotide cyclase"/>
    <property type="match status" value="1"/>
</dbReference>
<dbReference type="SMART" id="SM00267">
    <property type="entry name" value="GGDEF"/>
    <property type="match status" value="1"/>
</dbReference>
<organism evidence="5 6">
    <name type="scientific">Paludibacterium paludis</name>
    <dbReference type="NCBI Taxonomy" id="1225769"/>
    <lineage>
        <taxon>Bacteria</taxon>
        <taxon>Pseudomonadati</taxon>
        <taxon>Pseudomonadota</taxon>
        <taxon>Betaproteobacteria</taxon>
        <taxon>Neisseriales</taxon>
        <taxon>Chromobacteriaceae</taxon>
        <taxon>Paludibacterium</taxon>
    </lineage>
</organism>
<feature type="domain" description="GGDEF" evidence="4">
    <location>
        <begin position="495"/>
        <end position="628"/>
    </location>
</feature>
<keyword evidence="6" id="KW-1185">Reference proteome</keyword>
<dbReference type="SMART" id="SM00091">
    <property type="entry name" value="PAS"/>
    <property type="match status" value="1"/>
</dbReference>
<evidence type="ECO:0000313" key="5">
    <source>
        <dbReference type="EMBL" id="GGY13679.1"/>
    </source>
</evidence>
<dbReference type="RefSeq" id="WP_189533122.1">
    <property type="nucleotide sequence ID" value="NZ_BMYX01000007.1"/>
</dbReference>
<dbReference type="NCBIfam" id="TIGR00254">
    <property type="entry name" value="GGDEF"/>
    <property type="match status" value="1"/>
</dbReference>
<dbReference type="Gene3D" id="3.30.70.270">
    <property type="match status" value="1"/>
</dbReference>
<feature type="domain" description="PAS" evidence="2">
    <location>
        <begin position="336"/>
        <end position="405"/>
    </location>
</feature>
<evidence type="ECO:0000256" key="1">
    <source>
        <dbReference type="SAM" id="Phobius"/>
    </source>
</evidence>
<dbReference type="SUPFAM" id="SSF141868">
    <property type="entry name" value="EAL domain-like"/>
    <property type="match status" value="1"/>
</dbReference>
<dbReference type="InterPro" id="IPR035919">
    <property type="entry name" value="EAL_sf"/>
</dbReference>
<evidence type="ECO:0000313" key="6">
    <source>
        <dbReference type="Proteomes" id="UP000645257"/>
    </source>
</evidence>
<dbReference type="EMBL" id="BMYX01000007">
    <property type="protein sequence ID" value="GGY13679.1"/>
    <property type="molecule type" value="Genomic_DNA"/>
</dbReference>
<name>A0A918U9G9_9NEIS</name>
<keyword evidence="1" id="KW-0812">Transmembrane</keyword>
<dbReference type="CDD" id="cd01949">
    <property type="entry name" value="GGDEF"/>
    <property type="match status" value="1"/>
</dbReference>
<dbReference type="InterPro" id="IPR013767">
    <property type="entry name" value="PAS_fold"/>
</dbReference>
<dbReference type="Pfam" id="PF00563">
    <property type="entry name" value="EAL"/>
    <property type="match status" value="1"/>
</dbReference>
<reference evidence="5" key="2">
    <citation type="submission" date="2020-09" db="EMBL/GenBank/DDBJ databases">
        <authorList>
            <person name="Sun Q."/>
            <person name="Kim S."/>
        </authorList>
    </citation>
    <scope>NUCLEOTIDE SEQUENCE</scope>
    <source>
        <strain evidence="5">KCTC 32182</strain>
    </source>
</reference>
<dbReference type="InterPro" id="IPR029787">
    <property type="entry name" value="Nucleotide_cyclase"/>
</dbReference>
<gene>
    <name evidence="5" type="ORF">GCM10011289_16260</name>
</gene>
<comment type="caution">
    <text evidence="5">The sequence shown here is derived from an EMBL/GenBank/DDBJ whole genome shotgun (WGS) entry which is preliminary data.</text>
</comment>
<feature type="domain" description="EAL" evidence="3">
    <location>
        <begin position="637"/>
        <end position="890"/>
    </location>
</feature>
<dbReference type="CDD" id="cd00130">
    <property type="entry name" value="PAS"/>
    <property type="match status" value="1"/>
</dbReference>
<evidence type="ECO:0000259" key="4">
    <source>
        <dbReference type="PROSITE" id="PS50887"/>
    </source>
</evidence>
<reference evidence="5" key="1">
    <citation type="journal article" date="2014" name="Int. J. Syst. Evol. Microbiol.">
        <title>Complete genome sequence of Corynebacterium casei LMG S-19264T (=DSM 44701T), isolated from a smear-ripened cheese.</title>
        <authorList>
            <consortium name="US DOE Joint Genome Institute (JGI-PGF)"/>
            <person name="Walter F."/>
            <person name="Albersmeier A."/>
            <person name="Kalinowski J."/>
            <person name="Ruckert C."/>
        </authorList>
    </citation>
    <scope>NUCLEOTIDE SEQUENCE</scope>
    <source>
        <strain evidence="5">KCTC 32182</strain>
    </source>
</reference>